<proteinExistence type="inferred from homology"/>
<evidence type="ECO:0000256" key="4">
    <source>
        <dbReference type="ARBA" id="ARBA00022660"/>
    </source>
</evidence>
<name>K8F8Q9_9CHLO</name>
<keyword evidence="6" id="KW-0249">Electron transport</keyword>
<dbReference type="STRING" id="41875.K8F8Q9"/>
<evidence type="ECO:0000256" key="8">
    <source>
        <dbReference type="ARBA" id="ARBA00023136"/>
    </source>
</evidence>
<evidence type="ECO:0000313" key="11">
    <source>
        <dbReference type="Proteomes" id="UP000198341"/>
    </source>
</evidence>
<keyword evidence="7" id="KW-0496">Mitochondrion</keyword>
<dbReference type="SUPFAM" id="SSF81524">
    <property type="entry name" value="14 kDa protein of cytochrome bc1 complex (Ubiquinol-cytochrome c reductase)"/>
    <property type="match status" value="1"/>
</dbReference>
<dbReference type="KEGG" id="bpg:Bathy10g02150"/>
<evidence type="ECO:0000256" key="7">
    <source>
        <dbReference type="ARBA" id="ARBA00023128"/>
    </source>
</evidence>
<dbReference type="Proteomes" id="UP000198341">
    <property type="component" value="Chromosome 10"/>
</dbReference>
<dbReference type="GO" id="GO:0005743">
    <property type="term" value="C:mitochondrial inner membrane"/>
    <property type="evidence" value="ECO:0007669"/>
    <property type="project" value="UniProtKB-SubCell"/>
</dbReference>
<dbReference type="InterPro" id="IPR003197">
    <property type="entry name" value="QCR7"/>
</dbReference>
<dbReference type="GO" id="GO:0006122">
    <property type="term" value="P:mitochondrial electron transport, ubiquinol to cytochrome c"/>
    <property type="evidence" value="ECO:0007669"/>
    <property type="project" value="InterPro"/>
</dbReference>
<dbReference type="RefSeq" id="XP_007510445.1">
    <property type="nucleotide sequence ID" value="XM_007510383.1"/>
</dbReference>
<dbReference type="InterPro" id="IPR036544">
    <property type="entry name" value="QCR7_sf"/>
</dbReference>
<dbReference type="FunFam" id="1.10.1090.10:FF:000002">
    <property type="entry name" value="Cytochrome b-c1 complex subunit 7"/>
    <property type="match status" value="1"/>
</dbReference>
<evidence type="ECO:0000256" key="6">
    <source>
        <dbReference type="ARBA" id="ARBA00022982"/>
    </source>
</evidence>
<evidence type="ECO:0000256" key="9">
    <source>
        <dbReference type="ARBA" id="ARBA00031021"/>
    </source>
</evidence>
<dbReference type="eggNOG" id="KOG3440">
    <property type="taxonomic scope" value="Eukaryota"/>
</dbReference>
<dbReference type="PANTHER" id="PTHR12022:SF0">
    <property type="entry name" value="CYTOCHROME B-C1 COMPLEX SUBUNIT 7"/>
    <property type="match status" value="1"/>
</dbReference>
<dbReference type="GeneID" id="19013291"/>
<keyword evidence="5" id="KW-0999">Mitochondrion inner membrane</keyword>
<dbReference type="PANTHER" id="PTHR12022">
    <property type="entry name" value="UBIQUINOL-CYTOCHROME C REDUCTASE COMPLEX 14 KD PROTEIN"/>
    <property type="match status" value="1"/>
</dbReference>
<evidence type="ECO:0000256" key="1">
    <source>
        <dbReference type="ARBA" id="ARBA00004443"/>
    </source>
</evidence>
<keyword evidence="4" id="KW-0679">Respiratory chain</keyword>
<dbReference type="GO" id="GO:0045275">
    <property type="term" value="C:respiratory chain complex III"/>
    <property type="evidence" value="ECO:0007669"/>
    <property type="project" value="InterPro"/>
</dbReference>
<dbReference type="OrthoDB" id="425749at2759"/>
<reference evidence="10 11" key="1">
    <citation type="submission" date="2011-10" db="EMBL/GenBank/DDBJ databases">
        <authorList>
            <person name="Genoscope - CEA"/>
        </authorList>
    </citation>
    <scope>NUCLEOTIDE SEQUENCE [LARGE SCALE GENOMIC DNA]</scope>
    <source>
        <strain evidence="10 11">RCC 1105</strain>
    </source>
</reference>
<dbReference type="EMBL" id="FO082269">
    <property type="protein sequence ID" value="CCO17978.1"/>
    <property type="molecule type" value="Genomic_DNA"/>
</dbReference>
<protein>
    <recommendedName>
        <fullName evidence="9">Complex III subunit VII</fullName>
    </recommendedName>
</protein>
<dbReference type="AlphaFoldDB" id="K8F8Q9"/>
<gene>
    <name evidence="10" type="ordered locus">Bathy10g02150</name>
</gene>
<sequence>MSSFLLKVFAGPLSAMSNYYRRTVGYELSKYGLRYDDLLDETQNLDVQEALDRLPKEEREMRTQRLKRAMDLSMKHIYLDKETMEKQTPFDHYLSPVLAEVEAEKSEKVALGSDVSYNRQIP</sequence>
<keyword evidence="8" id="KW-0472">Membrane</keyword>
<evidence type="ECO:0000256" key="5">
    <source>
        <dbReference type="ARBA" id="ARBA00022792"/>
    </source>
</evidence>
<dbReference type="Gene3D" id="1.10.1090.10">
    <property type="entry name" value="Cytochrome b-c1 complex subunit 7"/>
    <property type="match status" value="1"/>
</dbReference>
<dbReference type="Pfam" id="PF02271">
    <property type="entry name" value="UCR_14kD"/>
    <property type="match status" value="1"/>
</dbReference>
<evidence type="ECO:0000313" key="10">
    <source>
        <dbReference type="EMBL" id="CCO17978.1"/>
    </source>
</evidence>
<organism evidence="10 11">
    <name type="scientific">Bathycoccus prasinos</name>
    <dbReference type="NCBI Taxonomy" id="41875"/>
    <lineage>
        <taxon>Eukaryota</taxon>
        <taxon>Viridiplantae</taxon>
        <taxon>Chlorophyta</taxon>
        <taxon>Mamiellophyceae</taxon>
        <taxon>Mamiellales</taxon>
        <taxon>Bathycoccaceae</taxon>
        <taxon>Bathycoccus</taxon>
    </lineage>
</organism>
<comment type="subcellular location">
    <subcellularLocation>
        <location evidence="1">Mitochondrion inner membrane</location>
        <topology evidence="1">Peripheral membrane protein</topology>
        <orientation evidence="1">Matrix side</orientation>
    </subcellularLocation>
</comment>
<keyword evidence="11" id="KW-1185">Reference proteome</keyword>
<evidence type="ECO:0000256" key="2">
    <source>
        <dbReference type="ARBA" id="ARBA00008554"/>
    </source>
</evidence>
<keyword evidence="3" id="KW-0813">Transport</keyword>
<evidence type="ECO:0000256" key="3">
    <source>
        <dbReference type="ARBA" id="ARBA00022448"/>
    </source>
</evidence>
<accession>K8F8Q9</accession>
<comment type="similarity">
    <text evidence="2">Belongs to the UQCRB/QCR7 family.</text>
</comment>